<organism evidence="4 5">
    <name type="scientific">Variovorax dokdonensis</name>
    <dbReference type="NCBI Taxonomy" id="344883"/>
    <lineage>
        <taxon>Bacteria</taxon>
        <taxon>Pseudomonadati</taxon>
        <taxon>Pseudomonadota</taxon>
        <taxon>Betaproteobacteria</taxon>
        <taxon>Burkholderiales</taxon>
        <taxon>Comamonadaceae</taxon>
        <taxon>Variovorax</taxon>
    </lineage>
</organism>
<dbReference type="EMBL" id="JASZYV010000004">
    <property type="protein sequence ID" value="MDM0046509.1"/>
    <property type="molecule type" value="Genomic_DNA"/>
</dbReference>
<dbReference type="Proteomes" id="UP001174908">
    <property type="component" value="Unassembled WGS sequence"/>
</dbReference>
<evidence type="ECO:0000313" key="4">
    <source>
        <dbReference type="EMBL" id="MDM0046509.1"/>
    </source>
</evidence>
<comment type="caution">
    <text evidence="4">The sequence shown here is derived from an EMBL/GenBank/DDBJ whole genome shotgun (WGS) entry which is preliminary data.</text>
</comment>
<evidence type="ECO:0000256" key="1">
    <source>
        <dbReference type="SAM" id="Coils"/>
    </source>
</evidence>
<name>A0ABT7NEZ0_9BURK</name>
<feature type="coiled-coil region" evidence="1">
    <location>
        <begin position="81"/>
        <end position="110"/>
    </location>
</feature>
<keyword evidence="5" id="KW-1185">Reference proteome</keyword>
<keyword evidence="1" id="KW-0175">Coiled coil</keyword>
<feature type="signal peptide" evidence="3">
    <location>
        <begin position="1"/>
        <end position="24"/>
    </location>
</feature>
<evidence type="ECO:0000256" key="2">
    <source>
        <dbReference type="SAM" id="MobiDB-lite"/>
    </source>
</evidence>
<feature type="compositionally biased region" description="Polar residues" evidence="2">
    <location>
        <begin position="221"/>
        <end position="237"/>
    </location>
</feature>
<dbReference type="RefSeq" id="WP_286661636.1">
    <property type="nucleotide sequence ID" value="NZ_JASZYV010000004.1"/>
</dbReference>
<sequence>MRLQELLTLSMAAGLVLAPMFANAQGQGNTATAREIFTCVDAQGRSLTADRPIAACADREQRVLSPSGTVLRVIGPTLSPREQAEREERERQAILEAQRAQEERRRARALVVRYPTLASHERERVDALAQIDVVTQAARNRVNELAQQRMKLNQELEFYGGDASRAPDSLRRQIEDIEQSTSVQKRFIADQEEEKRRVNQRFSEERALLMKLWPPSAMQDAPTSARGTTPASTSAKH</sequence>
<proteinExistence type="predicted"/>
<protein>
    <submittedName>
        <fullName evidence="4">DUF4124 domain-containing protein</fullName>
    </submittedName>
</protein>
<evidence type="ECO:0000256" key="3">
    <source>
        <dbReference type="SAM" id="SignalP"/>
    </source>
</evidence>
<reference evidence="4" key="1">
    <citation type="submission" date="2023-06" db="EMBL/GenBank/DDBJ databases">
        <authorList>
            <person name="Jiang Y."/>
            <person name="Liu Q."/>
        </authorList>
    </citation>
    <scope>NUCLEOTIDE SEQUENCE</scope>
    <source>
        <strain evidence="4">CGMCC 1.12089</strain>
    </source>
</reference>
<keyword evidence="3" id="KW-0732">Signal</keyword>
<feature type="region of interest" description="Disordered" evidence="2">
    <location>
        <begin position="213"/>
        <end position="237"/>
    </location>
</feature>
<accession>A0ABT7NEZ0</accession>
<feature type="chain" id="PRO_5045214638" evidence="3">
    <location>
        <begin position="25"/>
        <end position="237"/>
    </location>
</feature>
<gene>
    <name evidence="4" type="ORF">QTH91_18610</name>
</gene>
<evidence type="ECO:0000313" key="5">
    <source>
        <dbReference type="Proteomes" id="UP001174908"/>
    </source>
</evidence>